<dbReference type="InterPro" id="IPR036388">
    <property type="entry name" value="WH-like_DNA-bd_sf"/>
</dbReference>
<comment type="caution">
    <text evidence="6">The sequence shown here is derived from an EMBL/GenBank/DDBJ whole genome shotgun (WGS) entry which is preliminary data.</text>
</comment>
<keyword evidence="4" id="KW-0804">Transcription</keyword>
<dbReference type="InterPro" id="IPR007324">
    <property type="entry name" value="Sugar-bd_dom_put"/>
</dbReference>
<comment type="similarity">
    <text evidence="1">Belongs to the SorC transcriptional regulatory family.</text>
</comment>
<dbReference type="Pfam" id="PF04198">
    <property type="entry name" value="Sugar-bind"/>
    <property type="match status" value="1"/>
</dbReference>
<accession>A0A154L6Q3</accession>
<keyword evidence="2" id="KW-0805">Transcription regulation</keyword>
<dbReference type="Proteomes" id="UP000076335">
    <property type="component" value="Unassembled WGS sequence"/>
</dbReference>
<protein>
    <submittedName>
        <fullName evidence="6">DNA-binding transcriptional regulator</fullName>
    </submittedName>
</protein>
<evidence type="ECO:0000256" key="1">
    <source>
        <dbReference type="ARBA" id="ARBA00010466"/>
    </source>
</evidence>
<dbReference type="RefSeq" id="WP_062951629.1">
    <property type="nucleotide sequence ID" value="NZ_LPVY01000011.1"/>
</dbReference>
<dbReference type="InterPro" id="IPR051054">
    <property type="entry name" value="SorC_transcr_regulators"/>
</dbReference>
<proteinExistence type="inferred from homology"/>
<dbReference type="GO" id="GO:0030246">
    <property type="term" value="F:carbohydrate binding"/>
    <property type="evidence" value="ECO:0007669"/>
    <property type="project" value="InterPro"/>
</dbReference>
<dbReference type="Gene3D" id="3.40.50.1360">
    <property type="match status" value="1"/>
</dbReference>
<dbReference type="OrthoDB" id="7065657at2"/>
<dbReference type="PANTHER" id="PTHR34294">
    <property type="entry name" value="TRANSCRIPTIONAL REGULATOR-RELATED"/>
    <property type="match status" value="1"/>
</dbReference>
<evidence type="ECO:0000256" key="2">
    <source>
        <dbReference type="ARBA" id="ARBA00023015"/>
    </source>
</evidence>
<organism evidence="6 7">
    <name type="scientific">Thalassospira lucentensis</name>
    <dbReference type="NCBI Taxonomy" id="168935"/>
    <lineage>
        <taxon>Bacteria</taxon>
        <taxon>Pseudomonadati</taxon>
        <taxon>Pseudomonadota</taxon>
        <taxon>Alphaproteobacteria</taxon>
        <taxon>Rhodospirillales</taxon>
        <taxon>Thalassospiraceae</taxon>
        <taxon>Thalassospira</taxon>
    </lineage>
</organism>
<dbReference type="AlphaFoldDB" id="A0A154L6Q3"/>
<dbReference type="GO" id="GO:0003677">
    <property type="term" value="F:DNA binding"/>
    <property type="evidence" value="ECO:0007669"/>
    <property type="project" value="UniProtKB-KW"/>
</dbReference>
<evidence type="ECO:0000313" key="7">
    <source>
        <dbReference type="Proteomes" id="UP000076335"/>
    </source>
</evidence>
<evidence type="ECO:0000259" key="5">
    <source>
        <dbReference type="Pfam" id="PF04198"/>
    </source>
</evidence>
<evidence type="ECO:0000256" key="4">
    <source>
        <dbReference type="ARBA" id="ARBA00023163"/>
    </source>
</evidence>
<evidence type="ECO:0000256" key="3">
    <source>
        <dbReference type="ARBA" id="ARBA00023125"/>
    </source>
</evidence>
<dbReference type="InterPro" id="IPR037171">
    <property type="entry name" value="NagB/RpiA_transferase-like"/>
</dbReference>
<dbReference type="EMBL" id="LPVY01000011">
    <property type="protein sequence ID" value="KZB64925.1"/>
    <property type="molecule type" value="Genomic_DNA"/>
</dbReference>
<reference evidence="6 7" key="1">
    <citation type="submission" date="2015-12" db="EMBL/GenBank/DDBJ databases">
        <title>Genome sequence of Thalassospira lucentensis MCCC 1A02072.</title>
        <authorList>
            <person name="Lu L."/>
            <person name="Lai Q."/>
            <person name="Shao Z."/>
            <person name="Qian P."/>
        </authorList>
    </citation>
    <scope>NUCLEOTIDE SEQUENCE [LARGE SCALE GENOMIC DNA]</scope>
    <source>
        <strain evidence="6 7">MCCC 1A02072</strain>
    </source>
</reference>
<name>A0A154L6Q3_9PROT</name>
<gene>
    <name evidence="6" type="ORF">AUP42_18995</name>
</gene>
<evidence type="ECO:0000313" key="6">
    <source>
        <dbReference type="EMBL" id="KZB64925.1"/>
    </source>
</evidence>
<keyword evidence="3 6" id="KW-0238">DNA-binding</keyword>
<sequence>MVKRTRKEAARLDEAARAGWLYYCAGNTQDEIATKLGVSRPTAQRLVSAAISEGLVKVRLDHPIARCMELAASLCKEYGLANCDVVPTDPAAPDAMFGMTQTAATYLERVLLSPDPKIIAVGTGRAMRGMVDEVQRVDARHHKIVSLVGTIAHDGAASFYDAVTDLADRTRAPHYPLPIPVIVESANVRAQMQQQPPMDNIMHLAAKADVRFVGVGDLGADAPLYIDGFISKDELRSLQKNGGIGEVVSWSFDENGVILDHDVNHRVTSAPIHIPAQNTIAVAKGAKKVAAIRGAMRGKLITTLITDEATAEALLRA</sequence>
<dbReference type="Gene3D" id="1.10.10.10">
    <property type="entry name" value="Winged helix-like DNA-binding domain superfamily/Winged helix DNA-binding domain"/>
    <property type="match status" value="1"/>
</dbReference>
<dbReference type="PANTHER" id="PTHR34294:SF1">
    <property type="entry name" value="TRANSCRIPTIONAL REGULATOR LSRR"/>
    <property type="match status" value="1"/>
</dbReference>
<dbReference type="SUPFAM" id="SSF100950">
    <property type="entry name" value="NagB/RpiA/CoA transferase-like"/>
    <property type="match status" value="1"/>
</dbReference>
<feature type="domain" description="Sugar-binding" evidence="5">
    <location>
        <begin position="63"/>
        <end position="316"/>
    </location>
</feature>
<dbReference type="Pfam" id="PF13384">
    <property type="entry name" value="HTH_23"/>
    <property type="match status" value="1"/>
</dbReference>